<dbReference type="Proteomes" id="UP000460435">
    <property type="component" value="Unassembled WGS sequence"/>
</dbReference>
<keyword evidence="5" id="KW-1185">Reference proteome</keyword>
<organism evidence="4 5">
    <name type="scientific">Phytoactinopolyspora mesophila</name>
    <dbReference type="NCBI Taxonomy" id="2650750"/>
    <lineage>
        <taxon>Bacteria</taxon>
        <taxon>Bacillati</taxon>
        <taxon>Actinomycetota</taxon>
        <taxon>Actinomycetes</taxon>
        <taxon>Jiangellales</taxon>
        <taxon>Jiangellaceae</taxon>
        <taxon>Phytoactinopolyspora</taxon>
    </lineage>
</organism>
<feature type="compositionally biased region" description="Basic and acidic residues" evidence="2">
    <location>
        <begin position="1"/>
        <end position="13"/>
    </location>
</feature>
<dbReference type="InterPro" id="IPR050268">
    <property type="entry name" value="NADH-dep_flavin_reductase"/>
</dbReference>
<dbReference type="EMBL" id="WLZY01000007">
    <property type="protein sequence ID" value="NDL59243.1"/>
    <property type="molecule type" value="Genomic_DNA"/>
</dbReference>
<evidence type="ECO:0000313" key="4">
    <source>
        <dbReference type="EMBL" id="NDL59243.1"/>
    </source>
</evidence>
<dbReference type="PANTHER" id="PTHR30466:SF1">
    <property type="entry name" value="FMN REDUCTASE (NADH) RUTF"/>
    <property type="match status" value="1"/>
</dbReference>
<reference evidence="4 5" key="1">
    <citation type="submission" date="2019-11" db="EMBL/GenBank/DDBJ databases">
        <authorList>
            <person name="Li X.-J."/>
            <person name="Feng X.-M."/>
        </authorList>
    </citation>
    <scope>NUCLEOTIDE SEQUENCE [LARGE SCALE GENOMIC DNA]</scope>
    <source>
        <strain evidence="4 5">XMNu-373</strain>
    </source>
</reference>
<name>A0A7K3M7E7_9ACTN</name>
<keyword evidence="1" id="KW-0560">Oxidoreductase</keyword>
<dbReference type="GO" id="GO:0010181">
    <property type="term" value="F:FMN binding"/>
    <property type="evidence" value="ECO:0007669"/>
    <property type="project" value="InterPro"/>
</dbReference>
<dbReference type="AlphaFoldDB" id="A0A7K3M7E7"/>
<comment type="caution">
    <text evidence="4">The sequence shown here is derived from an EMBL/GenBank/DDBJ whole genome shotgun (WGS) entry which is preliminary data.</text>
</comment>
<dbReference type="InterPro" id="IPR012349">
    <property type="entry name" value="Split_barrel_FMN-bd"/>
</dbReference>
<evidence type="ECO:0000259" key="3">
    <source>
        <dbReference type="SMART" id="SM00903"/>
    </source>
</evidence>
<accession>A0A7K3M7E7</accession>
<gene>
    <name evidence="4" type="ORF">F7O44_19420</name>
</gene>
<feature type="domain" description="Flavin reductase like" evidence="3">
    <location>
        <begin position="43"/>
        <end position="192"/>
    </location>
</feature>
<feature type="region of interest" description="Disordered" evidence="2">
    <location>
        <begin position="1"/>
        <end position="32"/>
    </location>
</feature>
<dbReference type="SMART" id="SM00903">
    <property type="entry name" value="Flavin_Reduct"/>
    <property type="match status" value="1"/>
</dbReference>
<evidence type="ECO:0000256" key="1">
    <source>
        <dbReference type="ARBA" id="ARBA00023002"/>
    </source>
</evidence>
<dbReference type="PANTHER" id="PTHR30466">
    <property type="entry name" value="FLAVIN REDUCTASE"/>
    <property type="match status" value="1"/>
</dbReference>
<dbReference type="GO" id="GO:0042602">
    <property type="term" value="F:riboflavin reductase (NADPH) activity"/>
    <property type="evidence" value="ECO:0007669"/>
    <property type="project" value="TreeGrafter"/>
</dbReference>
<dbReference type="Pfam" id="PF01613">
    <property type="entry name" value="Flavin_Reduct"/>
    <property type="match status" value="1"/>
</dbReference>
<dbReference type="SUPFAM" id="SSF50475">
    <property type="entry name" value="FMN-binding split barrel"/>
    <property type="match status" value="1"/>
</dbReference>
<sequence>MSTHPVPDDERPARSRLHAVAMRGDDPGNDPRPDVEREFRNAMARLAAGVGVLSTLDPIGRACGLTVTAVSSVSLEPPLVLVCVKKDGFIHDALFVADGWSITFLAADQLDAAHYFARHRYPGDRDDFSPWRTSRADSGELILTGGMAAVTCVPHEMVDAGDHSVAIGRVVHIPEHMTGETPLIHGDRAYFAPGTPLA</sequence>
<dbReference type="Gene3D" id="2.30.110.10">
    <property type="entry name" value="Electron Transport, Fmn-binding Protein, Chain A"/>
    <property type="match status" value="1"/>
</dbReference>
<evidence type="ECO:0000313" key="5">
    <source>
        <dbReference type="Proteomes" id="UP000460435"/>
    </source>
</evidence>
<evidence type="ECO:0000256" key="2">
    <source>
        <dbReference type="SAM" id="MobiDB-lite"/>
    </source>
</evidence>
<proteinExistence type="predicted"/>
<protein>
    <recommendedName>
        <fullName evidence="3">Flavin reductase like domain-containing protein</fullName>
    </recommendedName>
</protein>
<dbReference type="InterPro" id="IPR002563">
    <property type="entry name" value="Flavin_Rdtase-like_dom"/>
</dbReference>
<feature type="compositionally biased region" description="Basic and acidic residues" evidence="2">
    <location>
        <begin position="23"/>
        <end position="32"/>
    </location>
</feature>
<dbReference type="RefSeq" id="WP_162451953.1">
    <property type="nucleotide sequence ID" value="NZ_WLZY01000007.1"/>
</dbReference>